<dbReference type="EMBL" id="BMGS01000019">
    <property type="protein sequence ID" value="GGG62255.1"/>
    <property type="molecule type" value="Genomic_DNA"/>
</dbReference>
<name>A0ABQ1X6X0_9BACT</name>
<organism evidence="1 2">
    <name type="scientific">Hymenobacter glacieicola</name>
    <dbReference type="NCBI Taxonomy" id="1562124"/>
    <lineage>
        <taxon>Bacteria</taxon>
        <taxon>Pseudomonadati</taxon>
        <taxon>Bacteroidota</taxon>
        <taxon>Cytophagia</taxon>
        <taxon>Cytophagales</taxon>
        <taxon>Hymenobacteraceae</taxon>
        <taxon>Hymenobacter</taxon>
    </lineage>
</organism>
<dbReference type="Proteomes" id="UP000601361">
    <property type="component" value="Unassembled WGS sequence"/>
</dbReference>
<comment type="caution">
    <text evidence="1">The sequence shown here is derived from an EMBL/GenBank/DDBJ whole genome shotgun (WGS) entry which is preliminary data.</text>
</comment>
<dbReference type="Gene3D" id="1.25.40.390">
    <property type="match status" value="1"/>
</dbReference>
<gene>
    <name evidence="1" type="ORF">GCM10011378_42980</name>
</gene>
<dbReference type="RefSeq" id="WP_188559919.1">
    <property type="nucleotide sequence ID" value="NZ_BMGS01000019.1"/>
</dbReference>
<dbReference type="PROSITE" id="PS51257">
    <property type="entry name" value="PROKAR_LIPOPROTEIN"/>
    <property type="match status" value="1"/>
</dbReference>
<reference evidence="2" key="1">
    <citation type="journal article" date="2019" name="Int. J. Syst. Evol. Microbiol.">
        <title>The Global Catalogue of Microorganisms (GCM) 10K type strain sequencing project: providing services to taxonomists for standard genome sequencing and annotation.</title>
        <authorList>
            <consortium name="The Broad Institute Genomics Platform"/>
            <consortium name="The Broad Institute Genome Sequencing Center for Infectious Disease"/>
            <person name="Wu L."/>
            <person name="Ma J."/>
        </authorList>
    </citation>
    <scope>NUCLEOTIDE SEQUENCE [LARGE SCALE GENOMIC DNA]</scope>
    <source>
        <strain evidence="2">CGMCC 1.12990</strain>
    </source>
</reference>
<sequence length="534" mass="58401">MQKLPVAVTLLALLAGSTGCDKFLDVNKDPINPADADINLVLPASQAAMATNLGHSTLGLSQPTSAIMQQLTNFRVGTFDLNGGSFNNQWLGLYSGALINNEQIINKATAIRAWRYVGIAQIQKAYMFSEMVDVWGDIPYSEAFKGQGNENVAPKFDDDAAIYADLFRLIDEGIANLSRTDDTQRPGTDDLMYGGSTTKWIRLGNTLKLKLYNQVRLVQNVQTNVAPLLAANAQLITAADDFEFRYGRSTNPQNQHPGYSADYANAGRENSIGVYFYNLMKGSATTSRPTDPRIPYYFYNQKATAAAEINADYQDGRFVTVRFGSVGPQASANNTNIRTLQGLYPVGGRFDNGAGGTANVNSGTGDVPQRLLTFFARKFIEAELQLTVLNSVPAARVAYVDALNASFDKVTAIANAAGVTLTQAQQDQFRLDRTAYITAAQARFDAATTTEGKLEVIMTEKYIASFGYGIDIYTDYRRTGYPRITDANTDGDAQTTQTGPFPLRLPYRLNDLLTNPNAPAQPNINTERIFWDPS</sequence>
<evidence type="ECO:0008006" key="3">
    <source>
        <dbReference type="Google" id="ProtNLM"/>
    </source>
</evidence>
<dbReference type="InterPro" id="IPR041662">
    <property type="entry name" value="SusD-like_2"/>
</dbReference>
<protein>
    <recommendedName>
        <fullName evidence="3">SusD/RagB family nutrient-binding outer membrane lipoprotein</fullName>
    </recommendedName>
</protein>
<accession>A0ABQ1X6X0</accession>
<evidence type="ECO:0000313" key="1">
    <source>
        <dbReference type="EMBL" id="GGG62255.1"/>
    </source>
</evidence>
<evidence type="ECO:0000313" key="2">
    <source>
        <dbReference type="Proteomes" id="UP000601361"/>
    </source>
</evidence>
<dbReference type="Pfam" id="PF12771">
    <property type="entry name" value="SusD-like_2"/>
    <property type="match status" value="1"/>
</dbReference>
<dbReference type="SUPFAM" id="SSF48452">
    <property type="entry name" value="TPR-like"/>
    <property type="match status" value="1"/>
</dbReference>
<dbReference type="InterPro" id="IPR011990">
    <property type="entry name" value="TPR-like_helical_dom_sf"/>
</dbReference>
<proteinExistence type="predicted"/>
<keyword evidence="2" id="KW-1185">Reference proteome</keyword>